<evidence type="ECO:0000259" key="3">
    <source>
        <dbReference type="Pfam" id="PF16861"/>
    </source>
</evidence>
<evidence type="ECO:0000256" key="1">
    <source>
        <dbReference type="ARBA" id="ARBA00006129"/>
    </source>
</evidence>
<feature type="domain" description="Carbamoyltransferase C-terminal" evidence="3">
    <location>
        <begin position="826"/>
        <end position="886"/>
    </location>
</feature>
<dbReference type="PANTHER" id="PTHR34847">
    <property type="entry name" value="NODULATION PROTEIN U"/>
    <property type="match status" value="1"/>
</dbReference>
<dbReference type="Gene3D" id="3.40.50.1110">
    <property type="entry name" value="SGNH hydrolase"/>
    <property type="match status" value="1"/>
</dbReference>
<dbReference type="CDD" id="cd00229">
    <property type="entry name" value="SGNH_hydrolase"/>
    <property type="match status" value="1"/>
</dbReference>
<dbReference type="GO" id="GO:0016788">
    <property type="term" value="F:hydrolase activity, acting on ester bonds"/>
    <property type="evidence" value="ECO:0007669"/>
    <property type="project" value="UniProtKB-ARBA"/>
</dbReference>
<dbReference type="EMBL" id="MH908922">
    <property type="protein sequence ID" value="AYM54396.1"/>
    <property type="molecule type" value="Genomic_DNA"/>
</dbReference>
<reference evidence="4" key="1">
    <citation type="journal article" date="2018" name="J. Ind. Microbiol. Biotechnol.">
        <title>Genome mining reveals uncommon alkylpyrones as type III PKS products from myxobacteria.</title>
        <authorList>
            <person name="Hug J.J."/>
            <person name="Panter F."/>
            <person name="Krug D."/>
            <person name="Muller R."/>
        </authorList>
    </citation>
    <scope>NUCLEOTIDE SEQUENCE</scope>
    <source>
        <strain evidence="4">MSr9315</strain>
    </source>
</reference>
<dbReference type="Gene3D" id="3.30.420.40">
    <property type="match status" value="2"/>
</dbReference>
<dbReference type="InterPro" id="IPR036514">
    <property type="entry name" value="SGNH_hydro_sf"/>
</dbReference>
<protein>
    <submittedName>
        <fullName evidence="4">Carbamoyltransferase</fullName>
    </submittedName>
</protein>
<dbReference type="InterPro" id="IPR003696">
    <property type="entry name" value="Carbtransf_dom"/>
</dbReference>
<dbReference type="Pfam" id="PF16861">
    <property type="entry name" value="Carbam_trans_C"/>
    <property type="match status" value="2"/>
</dbReference>
<dbReference type="SUPFAM" id="SSF53067">
    <property type="entry name" value="Actin-like ATPase domain"/>
    <property type="match status" value="1"/>
</dbReference>
<comment type="similarity">
    <text evidence="1">Belongs to the NodU/CmcH family.</text>
</comment>
<evidence type="ECO:0000313" key="4">
    <source>
        <dbReference type="EMBL" id="AYM54396.1"/>
    </source>
</evidence>
<dbReference type="GO" id="GO:0016740">
    <property type="term" value="F:transferase activity"/>
    <property type="evidence" value="ECO:0007669"/>
    <property type="project" value="UniProtKB-KW"/>
</dbReference>
<dbReference type="SUPFAM" id="SSF52266">
    <property type="entry name" value="SGNH hydrolase"/>
    <property type="match status" value="1"/>
</dbReference>
<dbReference type="InterPro" id="IPR043129">
    <property type="entry name" value="ATPase_NBD"/>
</dbReference>
<keyword evidence="4" id="KW-0808">Transferase</keyword>
<dbReference type="Pfam" id="PF02543">
    <property type="entry name" value="Carbam_trans_N"/>
    <property type="match status" value="1"/>
</dbReference>
<proteinExistence type="inferred from homology"/>
<organism evidence="4">
    <name type="scientific">Phaselicystis flava</name>
    <dbReference type="NCBI Taxonomy" id="525924"/>
    <lineage>
        <taxon>Bacteria</taxon>
        <taxon>Pseudomonadati</taxon>
        <taxon>Myxococcota</taxon>
        <taxon>Polyangia</taxon>
        <taxon>Polyangiales</taxon>
        <taxon>Phaselicystidaceae</taxon>
        <taxon>Phaselicystis</taxon>
    </lineage>
</organism>
<dbReference type="Gene3D" id="3.90.870.20">
    <property type="entry name" value="Carbamoyltransferase, C-terminal domain"/>
    <property type="match status" value="2"/>
</dbReference>
<name>A0A3S7V062_9BACT</name>
<feature type="domain" description="Carbamoyltransferase C-terminal" evidence="3">
    <location>
        <begin position="777"/>
        <end position="812"/>
    </location>
</feature>
<dbReference type="InterPro" id="IPR051338">
    <property type="entry name" value="NodU/CmcH_Carbamoyltrnsfr"/>
</dbReference>
<accession>A0A3S7V062</accession>
<sequence length="1001" mass="106721">MFLLTKSTHRMVVRYHPQIGHLFVPGLCARIPTVLGGHYAVTNSLGFRSDVEFEPKRGDRPRILFFGDSITAGDGVDNAQRFAELTGEALGAEVYNYAVSGTATDQQLLVLEHFAGGVEADLVVLCVYVENIERIKVAFRESIDRSTQRRVLVPKPYFTLESGALALHHVPVPVERPRAEERSGAEFQKNEPISNPIRDHIIKPLDKHLGPSTLKAARAAVREHLPWLLPAVVRHSGFQPHKDYESAHTKGFRLMEAILRRFAASSAPTPLLIVPLPTPYFFRDALEPIYQRLFERLGDKSRVFVADMTTPLVSLPRAEKKQLTFGDDPHYTPQGHARVAKAMAEAIRKTPAWQQIERLRGAPAAAPARARAAEVAARPTYVLGLSCFDRGSAAALVKDGQVTAAAEEEWFSRLDGDRGFPRFAINYCLEQAGIHARDLSAIIVRDDSASVLEARLRALASAGGGRRARGAWDRCIPSWLHDELGLPQLVRRYLAFEGPLLRSSSLHAQAAAGFYASPFDRAAVLTFDGAGDTATASIGVGSSEGVEILATTRLPDALGRFASAMAELCGFTGAAGVLALIDLAPLGQPRYAERILRELVTMHEDGTIELQAGAFSWLPGEAMTTPEVAELLGGPARKPGAPITAREQDLACSVRAVVGEALVRAARFAHARTGEEKLVLTGAVAQLGAADGRLASEGPFEEIWIHPVSGDAAAAMGAALAAHHVYLENPRARPSAPQPSGARFGPGYSEAEIAAFVETHDLPHRTLEISALAGEVAKALAEGKVVGVFTGRMEVGPRAPGGRVILAGVRDEPAARTGLFAAGARDELPELFEIVSAFEAHAGGKGLAAAPFAAPGEPVVCSPDDAYRCFMISKMDVLALGNRLLVKADQPPWPAEEGGGQLSDDASTGDAQALGAVFQSDFLPAASALLGGAPAEGAGATWREAREKRLGKDTLPIPRVLDAPTLDPRLAAAAITASCEPGPGTAALGRLIARLIEVGML</sequence>
<dbReference type="InterPro" id="IPR031730">
    <property type="entry name" value="Carbam_trans_C"/>
</dbReference>
<dbReference type="InterPro" id="IPR038152">
    <property type="entry name" value="Carbam_trans_C_sf"/>
</dbReference>
<evidence type="ECO:0000259" key="2">
    <source>
        <dbReference type="Pfam" id="PF02543"/>
    </source>
</evidence>
<dbReference type="PANTHER" id="PTHR34847:SF1">
    <property type="entry name" value="NODULATION PROTEIN U"/>
    <property type="match status" value="1"/>
</dbReference>
<dbReference type="AlphaFoldDB" id="A0A3S7V062"/>
<feature type="domain" description="Carbamoyltransferase" evidence="2">
    <location>
        <begin position="382"/>
        <end position="720"/>
    </location>
</feature>